<evidence type="ECO:0000313" key="2">
    <source>
        <dbReference type="EMBL" id="TKR88157.1"/>
    </source>
</evidence>
<evidence type="ECO:0000256" key="1">
    <source>
        <dbReference type="SAM" id="MobiDB-lite"/>
    </source>
</evidence>
<dbReference type="Proteomes" id="UP000298663">
    <property type="component" value="Unassembled WGS sequence"/>
</dbReference>
<accession>A0A4U5NX19</accession>
<name>A0A4U5NX19_STECR</name>
<keyword evidence="3" id="KW-1185">Reference proteome</keyword>
<organism evidence="2 3">
    <name type="scientific">Steinernema carpocapsae</name>
    <name type="common">Entomopathogenic nematode</name>
    <dbReference type="NCBI Taxonomy" id="34508"/>
    <lineage>
        <taxon>Eukaryota</taxon>
        <taxon>Metazoa</taxon>
        <taxon>Ecdysozoa</taxon>
        <taxon>Nematoda</taxon>
        <taxon>Chromadorea</taxon>
        <taxon>Rhabditida</taxon>
        <taxon>Tylenchina</taxon>
        <taxon>Panagrolaimomorpha</taxon>
        <taxon>Strongyloidoidea</taxon>
        <taxon>Steinernematidae</taxon>
        <taxon>Steinernema</taxon>
    </lineage>
</organism>
<gene>
    <name evidence="2" type="ORF">L596_012443</name>
</gene>
<reference evidence="2 3" key="2">
    <citation type="journal article" date="2019" name="G3 (Bethesda)">
        <title>Hybrid Assembly of the Genome of the Entomopathogenic Nematode Steinernema carpocapsae Identifies the X-Chromosome.</title>
        <authorList>
            <person name="Serra L."/>
            <person name="Macchietto M."/>
            <person name="Macias-Munoz A."/>
            <person name="McGill C.J."/>
            <person name="Rodriguez I.M."/>
            <person name="Rodriguez B."/>
            <person name="Murad R."/>
            <person name="Mortazavi A."/>
        </authorList>
    </citation>
    <scope>NUCLEOTIDE SEQUENCE [LARGE SCALE GENOMIC DNA]</scope>
    <source>
        <strain evidence="2 3">ALL</strain>
    </source>
</reference>
<dbReference type="AlphaFoldDB" id="A0A4U5NX19"/>
<proteinExistence type="predicted"/>
<reference evidence="2 3" key="1">
    <citation type="journal article" date="2015" name="Genome Biol.">
        <title>Comparative genomics of Steinernema reveals deeply conserved gene regulatory networks.</title>
        <authorList>
            <person name="Dillman A.R."/>
            <person name="Macchietto M."/>
            <person name="Porter C.F."/>
            <person name="Rogers A."/>
            <person name="Williams B."/>
            <person name="Antoshechkin I."/>
            <person name="Lee M.M."/>
            <person name="Goodwin Z."/>
            <person name="Lu X."/>
            <person name="Lewis E.E."/>
            <person name="Goodrich-Blair H."/>
            <person name="Stock S.P."/>
            <person name="Adams B.J."/>
            <person name="Sternberg P.W."/>
            <person name="Mortazavi A."/>
        </authorList>
    </citation>
    <scope>NUCLEOTIDE SEQUENCE [LARGE SCALE GENOMIC DNA]</scope>
    <source>
        <strain evidence="2 3">ALL</strain>
    </source>
</reference>
<dbReference type="EMBL" id="AZBU02000003">
    <property type="protein sequence ID" value="TKR88157.1"/>
    <property type="molecule type" value="Genomic_DNA"/>
</dbReference>
<evidence type="ECO:0000313" key="3">
    <source>
        <dbReference type="Proteomes" id="UP000298663"/>
    </source>
</evidence>
<feature type="region of interest" description="Disordered" evidence="1">
    <location>
        <begin position="18"/>
        <end position="37"/>
    </location>
</feature>
<comment type="caution">
    <text evidence="2">The sequence shown here is derived from an EMBL/GenBank/DDBJ whole genome shotgun (WGS) entry which is preliminary data.</text>
</comment>
<feature type="region of interest" description="Disordered" evidence="1">
    <location>
        <begin position="47"/>
        <end position="67"/>
    </location>
</feature>
<protein>
    <submittedName>
        <fullName evidence="2">Uncharacterized protein</fullName>
    </submittedName>
</protein>
<sequence length="67" mass="7170">MASTTVFQETELRFAFQNTTAAPSGRPGIDVNDKTQLQRGIRVPAEQLEEFDERGGGAASLNDANGS</sequence>